<dbReference type="GeneID" id="29000077"/>
<evidence type="ECO:0000256" key="3">
    <source>
        <dbReference type="ARBA" id="ARBA00022490"/>
    </source>
</evidence>
<keyword evidence="5" id="KW-0539">Nucleus</keyword>
<dbReference type="Gene3D" id="1.10.2020.20">
    <property type="match status" value="1"/>
</dbReference>
<feature type="region of interest" description="Disordered" evidence="6">
    <location>
        <begin position="120"/>
        <end position="139"/>
    </location>
</feature>
<evidence type="ECO:0000313" key="9">
    <source>
        <dbReference type="EMBL" id="OAD77069.1"/>
    </source>
</evidence>
<dbReference type="InterPro" id="IPR038108">
    <property type="entry name" value="RPN13_DEUBAD_sf"/>
</dbReference>
<reference evidence="10" key="1">
    <citation type="submission" date="2015-06" db="EMBL/GenBank/DDBJ databases">
        <title>Expansion of signal transduction pathways in fungi by whole-genome duplication.</title>
        <authorList>
            <consortium name="DOE Joint Genome Institute"/>
            <person name="Corrochano L.M."/>
            <person name="Kuo A."/>
            <person name="Marcet-Houben M."/>
            <person name="Polaino S."/>
            <person name="Salamov A."/>
            <person name="Villalobos J.M."/>
            <person name="Alvarez M.I."/>
            <person name="Avalos J."/>
            <person name="Benito E.P."/>
            <person name="Benoit I."/>
            <person name="Burger G."/>
            <person name="Camino L.P."/>
            <person name="Canovas D."/>
            <person name="Cerda-Olmedo E."/>
            <person name="Cheng J.-F."/>
            <person name="Dominguez A."/>
            <person name="Elias M."/>
            <person name="Eslava A.P."/>
            <person name="Glaser F."/>
            <person name="Grimwood J."/>
            <person name="Gutierrez G."/>
            <person name="Heitman J."/>
            <person name="Henrissat B."/>
            <person name="Iturriaga E.A."/>
            <person name="Lang B.F."/>
            <person name="Lavin J.L."/>
            <person name="Lee S."/>
            <person name="Li W."/>
            <person name="Lindquist E."/>
            <person name="Lopez-Garcia S."/>
            <person name="Luque E.M."/>
            <person name="Marcos A.T."/>
            <person name="Martin J."/>
            <person name="McCluskey K."/>
            <person name="Medina H.R."/>
            <person name="Miralles-Duran A."/>
            <person name="Miyazaki A."/>
            <person name="Munoz-Torres E."/>
            <person name="Oguiza J.A."/>
            <person name="Ohm R."/>
            <person name="Olmedo M."/>
            <person name="Orejas M."/>
            <person name="Ortiz-Castellanos L."/>
            <person name="Pisabarro A.G."/>
            <person name="Rodriguez-Romero J."/>
            <person name="Ruiz-Herrera J."/>
            <person name="Ruiz-Vazquez R."/>
            <person name="Sanz C."/>
            <person name="Schackwitz W."/>
            <person name="Schmutz J."/>
            <person name="Shahriari M."/>
            <person name="Shelest E."/>
            <person name="Silva-Franco F."/>
            <person name="Soanes D."/>
            <person name="Syed K."/>
            <person name="Tagua V.G."/>
            <person name="Talbot N.J."/>
            <person name="Thon M."/>
            <person name="De vries R.P."/>
            <person name="Wiebenga A."/>
            <person name="Yadav J.S."/>
            <person name="Braun E.L."/>
            <person name="Baker S."/>
            <person name="Garre V."/>
            <person name="Horwitz B."/>
            <person name="Torres-Martinez S."/>
            <person name="Idnurm A."/>
            <person name="Herrera-Estrella A."/>
            <person name="Gabaldon T."/>
            <person name="Grigoriev I.V."/>
        </authorList>
    </citation>
    <scope>NUCLEOTIDE SEQUENCE [LARGE SCALE GENOMIC DNA]</scope>
    <source>
        <strain evidence="10">NRRL 1555(-)</strain>
    </source>
</reference>
<evidence type="ECO:0000256" key="5">
    <source>
        <dbReference type="ARBA" id="ARBA00023242"/>
    </source>
</evidence>
<dbReference type="Proteomes" id="UP000077315">
    <property type="component" value="Unassembled WGS sequence"/>
</dbReference>
<dbReference type="PANTHER" id="PTHR12225:SF0">
    <property type="entry name" value="PROTEASOMAL UBIQUITIN RECEPTOR ADRM1"/>
    <property type="match status" value="1"/>
</dbReference>
<dbReference type="RefSeq" id="XP_018295109.1">
    <property type="nucleotide sequence ID" value="XM_018439171.1"/>
</dbReference>
<dbReference type="GO" id="GO:0005737">
    <property type="term" value="C:cytoplasm"/>
    <property type="evidence" value="ECO:0007669"/>
    <property type="project" value="UniProtKB-SubCell"/>
</dbReference>
<name>A0A167P1G9_PHYB8</name>
<keyword evidence="3" id="KW-0963">Cytoplasm</keyword>
<dbReference type="PROSITE" id="PS51916">
    <property type="entry name" value="DEUBAD"/>
    <property type="match status" value="1"/>
</dbReference>
<dbReference type="Pfam" id="PF16550">
    <property type="entry name" value="RPN13_C"/>
    <property type="match status" value="1"/>
</dbReference>
<dbReference type="OrthoDB" id="340431at2759"/>
<dbReference type="STRING" id="763407.A0A167P1G9"/>
<feature type="domain" description="Pru" evidence="8">
    <location>
        <begin position="8"/>
        <end position="121"/>
    </location>
</feature>
<dbReference type="EMBL" id="KV440975">
    <property type="protein sequence ID" value="OAD77069.1"/>
    <property type="molecule type" value="Genomic_DNA"/>
</dbReference>
<dbReference type="InParanoid" id="A0A167P1G9"/>
<dbReference type="VEuPathDB" id="FungiDB:PHYBLDRAFT_185926"/>
<dbReference type="PANTHER" id="PTHR12225">
    <property type="entry name" value="ADHESION REGULATING MOLECULE 1 110 KDA CELL MEMBRANE GLYCOPROTEIN"/>
    <property type="match status" value="1"/>
</dbReference>
<dbReference type="Pfam" id="PF04683">
    <property type="entry name" value="Rpn13_ADRM1_Pru"/>
    <property type="match status" value="1"/>
</dbReference>
<evidence type="ECO:0000256" key="1">
    <source>
        <dbReference type="ARBA" id="ARBA00004123"/>
    </source>
</evidence>
<evidence type="ECO:0000259" key="7">
    <source>
        <dbReference type="PROSITE" id="PS51916"/>
    </source>
</evidence>
<dbReference type="InterPro" id="IPR032368">
    <property type="entry name" value="RPN13_DEUBAD"/>
</dbReference>
<evidence type="ECO:0000259" key="8">
    <source>
        <dbReference type="PROSITE" id="PS51917"/>
    </source>
</evidence>
<feature type="domain" description="DEUBAD" evidence="7">
    <location>
        <begin position="236"/>
        <end position="341"/>
    </location>
</feature>
<sequence>MSLFPATQRPSHLVQFNAGKCIREGNMLKPDIRKGMIYMDQSDDQLMHFYWKERKSSSPEDDLIIFPDEAELIRVQECTTGRVYLLKFKSSNQKLFFWMQSKDQTKDEDVVSRVNQLINDPHSSMDEGRSPLSSTMDLNGDTPSELMRILGNEGQDNILQYLQTAGGYGGTVPVTSNSGGDGPVDNPPYLFPESQPSQAESEQASQNTENTNQPTAAQPEALEQLRSMLANVQQSSGSQNPPIQLNDVLTPQAIRPLLNDPEISRSLFPFLPDNAEHSEEEVRQVVQSPQFQQALQSLSAAIQSGQLGPLLSQLGLDPSAGQSVEAFLRAIEKQARDRERDGGEPMEE</sequence>
<keyword evidence="4" id="KW-0647">Proteasome</keyword>
<evidence type="ECO:0000256" key="4">
    <source>
        <dbReference type="ARBA" id="ARBA00022942"/>
    </source>
</evidence>
<evidence type="ECO:0000313" key="10">
    <source>
        <dbReference type="Proteomes" id="UP000077315"/>
    </source>
</evidence>
<feature type="compositionally biased region" description="Low complexity" evidence="6">
    <location>
        <begin position="192"/>
        <end position="206"/>
    </location>
</feature>
<dbReference type="GO" id="GO:0008541">
    <property type="term" value="C:proteasome regulatory particle, lid subcomplex"/>
    <property type="evidence" value="ECO:0007669"/>
    <property type="project" value="TreeGrafter"/>
</dbReference>
<dbReference type="InterPro" id="IPR006773">
    <property type="entry name" value="Rpn13/ADRM1"/>
</dbReference>
<comment type="subcellular location">
    <subcellularLocation>
        <location evidence="2">Cytoplasm</location>
    </subcellularLocation>
    <subcellularLocation>
        <location evidence="1">Nucleus</location>
    </subcellularLocation>
</comment>
<dbReference type="InterPro" id="IPR038633">
    <property type="entry name" value="Rpn13/ADRM1_Pru_sf"/>
</dbReference>
<dbReference type="CDD" id="cd13314">
    <property type="entry name" value="PH_Rpn13"/>
    <property type="match status" value="1"/>
</dbReference>
<dbReference type="InterPro" id="IPR044867">
    <property type="entry name" value="DEUBAD_dom"/>
</dbReference>
<feature type="region of interest" description="Disordered" evidence="6">
    <location>
        <begin position="172"/>
        <end position="215"/>
    </location>
</feature>
<accession>A0A167P1G9</accession>
<dbReference type="GO" id="GO:0005634">
    <property type="term" value="C:nucleus"/>
    <property type="evidence" value="ECO:0007669"/>
    <property type="project" value="UniProtKB-SubCell"/>
</dbReference>
<gene>
    <name evidence="9" type="ORF">PHYBLDRAFT_185926</name>
</gene>
<dbReference type="AlphaFoldDB" id="A0A167P1G9"/>
<evidence type="ECO:0000256" key="2">
    <source>
        <dbReference type="ARBA" id="ARBA00004496"/>
    </source>
</evidence>
<protein>
    <submittedName>
        <fullName evidence="9">Uncharacterized protein</fullName>
    </submittedName>
</protein>
<dbReference type="FunCoup" id="A0A167P1G9">
    <property type="interactions" value="37"/>
</dbReference>
<dbReference type="FunFam" id="2.30.29.70:FF:000001">
    <property type="entry name" value="Proteasomal ubiquitin receptor ADRM1"/>
    <property type="match status" value="1"/>
</dbReference>
<dbReference type="PROSITE" id="PS51917">
    <property type="entry name" value="PRU"/>
    <property type="match status" value="1"/>
</dbReference>
<dbReference type="GO" id="GO:0070628">
    <property type="term" value="F:proteasome binding"/>
    <property type="evidence" value="ECO:0007669"/>
    <property type="project" value="TreeGrafter"/>
</dbReference>
<dbReference type="Gene3D" id="2.30.29.70">
    <property type="entry name" value="Proteasomal ubiquitin receptor Rpn13/ADRM1"/>
    <property type="match status" value="1"/>
</dbReference>
<dbReference type="GO" id="GO:0061133">
    <property type="term" value="F:endopeptidase activator activity"/>
    <property type="evidence" value="ECO:0007669"/>
    <property type="project" value="TreeGrafter"/>
</dbReference>
<keyword evidence="10" id="KW-1185">Reference proteome</keyword>
<evidence type="ECO:0000256" key="6">
    <source>
        <dbReference type="SAM" id="MobiDB-lite"/>
    </source>
</evidence>
<proteinExistence type="predicted"/>
<dbReference type="InterPro" id="IPR044868">
    <property type="entry name" value="Rpn13/ADRM1_Pru"/>
</dbReference>
<organism evidence="9 10">
    <name type="scientific">Phycomyces blakesleeanus (strain ATCC 8743b / DSM 1359 / FGSC 10004 / NBRC 33097 / NRRL 1555)</name>
    <dbReference type="NCBI Taxonomy" id="763407"/>
    <lineage>
        <taxon>Eukaryota</taxon>
        <taxon>Fungi</taxon>
        <taxon>Fungi incertae sedis</taxon>
        <taxon>Mucoromycota</taxon>
        <taxon>Mucoromycotina</taxon>
        <taxon>Mucoromycetes</taxon>
        <taxon>Mucorales</taxon>
        <taxon>Phycomycetaceae</taxon>
        <taxon>Phycomyces</taxon>
    </lineage>
</organism>